<evidence type="ECO:0008006" key="3">
    <source>
        <dbReference type="Google" id="ProtNLM"/>
    </source>
</evidence>
<gene>
    <name evidence="1" type="ORF">ESZ50_03095</name>
</gene>
<dbReference type="Proteomes" id="UP000371977">
    <property type="component" value="Unassembled WGS sequence"/>
</dbReference>
<reference evidence="1 2" key="1">
    <citation type="submission" date="2019-01" db="EMBL/GenBank/DDBJ databases">
        <title>Weissella sp. nov., a novel lactic acid bacterium isolated from animal feces.</title>
        <authorList>
            <person name="Wang L.-T."/>
        </authorList>
    </citation>
    <scope>NUCLEOTIDE SEQUENCE [LARGE SCALE GENOMIC DNA]</scope>
    <source>
        <strain evidence="1 2">8H-2</strain>
    </source>
</reference>
<proteinExistence type="predicted"/>
<accession>A0A6C2C8W8</accession>
<sequence>MGKGLFTGLALGAATATAGYLAYKALTPEQQNELKNKVDNVVNDTRDWAEPHVQMAGEKVSDLLDKADEFIEGQGYGDTRDQALEKLDALMATIQAKKDKIKQGYDGLKDQAREKMAPDLAEADINIVMDSNDEQSLSDALDDIYGNDDELINITEPVEAASQVTEK</sequence>
<comment type="caution">
    <text evidence="1">The sequence shown here is derived from an EMBL/GenBank/DDBJ whole genome shotgun (WGS) entry which is preliminary data.</text>
</comment>
<name>A0A6C2C8W8_9LACO</name>
<dbReference type="RefSeq" id="WP_148622136.1">
    <property type="nucleotide sequence ID" value="NZ_SDGZ01000010.1"/>
</dbReference>
<dbReference type="OrthoDB" id="9844307at2"/>
<evidence type="ECO:0000313" key="1">
    <source>
        <dbReference type="EMBL" id="TYC50056.1"/>
    </source>
</evidence>
<evidence type="ECO:0000313" key="2">
    <source>
        <dbReference type="Proteomes" id="UP000371977"/>
    </source>
</evidence>
<keyword evidence="2" id="KW-1185">Reference proteome</keyword>
<dbReference type="EMBL" id="SDGZ01000010">
    <property type="protein sequence ID" value="TYC50056.1"/>
    <property type="molecule type" value="Genomic_DNA"/>
</dbReference>
<dbReference type="AlphaFoldDB" id="A0A6C2C8W8"/>
<protein>
    <recommendedName>
        <fullName evidence="3">YtxH domain-containing protein</fullName>
    </recommendedName>
</protein>
<organism evidence="1 2">
    <name type="scientific">Weissella muntiaci</name>
    <dbReference type="NCBI Taxonomy" id="2508881"/>
    <lineage>
        <taxon>Bacteria</taxon>
        <taxon>Bacillati</taxon>
        <taxon>Bacillota</taxon>
        <taxon>Bacilli</taxon>
        <taxon>Lactobacillales</taxon>
        <taxon>Lactobacillaceae</taxon>
        <taxon>Weissella</taxon>
    </lineage>
</organism>